<keyword evidence="2" id="KW-1185">Reference proteome</keyword>
<comment type="caution">
    <text evidence="1">The sequence shown here is derived from an EMBL/GenBank/DDBJ whole genome shotgun (WGS) entry which is preliminary data.</text>
</comment>
<name>A0ACA9Q4H5_9GLOM</name>
<proteinExistence type="predicted"/>
<dbReference type="Proteomes" id="UP000789366">
    <property type="component" value="Unassembled WGS sequence"/>
</dbReference>
<organism evidence="1 2">
    <name type="scientific">Cetraspora pellucida</name>
    <dbReference type="NCBI Taxonomy" id="1433469"/>
    <lineage>
        <taxon>Eukaryota</taxon>
        <taxon>Fungi</taxon>
        <taxon>Fungi incertae sedis</taxon>
        <taxon>Mucoromycota</taxon>
        <taxon>Glomeromycotina</taxon>
        <taxon>Glomeromycetes</taxon>
        <taxon>Diversisporales</taxon>
        <taxon>Gigasporaceae</taxon>
        <taxon>Cetraspora</taxon>
    </lineage>
</organism>
<evidence type="ECO:0000313" key="1">
    <source>
        <dbReference type="EMBL" id="CAG8733712.1"/>
    </source>
</evidence>
<protein>
    <submittedName>
        <fullName evidence="1">9505_t:CDS:1</fullName>
    </submittedName>
</protein>
<dbReference type="EMBL" id="CAJVPW010034494">
    <property type="protein sequence ID" value="CAG8733712.1"/>
    <property type="molecule type" value="Genomic_DNA"/>
</dbReference>
<feature type="non-terminal residue" evidence="1">
    <location>
        <position position="1"/>
    </location>
</feature>
<evidence type="ECO:0000313" key="2">
    <source>
        <dbReference type="Proteomes" id="UP000789366"/>
    </source>
</evidence>
<gene>
    <name evidence="1" type="ORF">SPELUC_LOCUS13300</name>
</gene>
<accession>A0ACA9Q4H5</accession>
<sequence>PEKNKPTEEIRRWLTDKEIDWATDRLSKDKRFKFLPAHQFHLVKEAKRATDPLIFKELLKEINDSSKELVFIPVKEKKFWHWDTLGGANYQYVQPLASELLEQIRQVRNVGEEYLGRYLIKQHELRQDNGSDWGIDFKKEREELRKEYLAERDC</sequence>
<reference evidence="1" key="1">
    <citation type="submission" date="2021-06" db="EMBL/GenBank/DDBJ databases">
        <authorList>
            <person name="Kallberg Y."/>
            <person name="Tangrot J."/>
            <person name="Rosling A."/>
        </authorList>
    </citation>
    <scope>NUCLEOTIDE SEQUENCE</scope>
    <source>
        <strain evidence="1">28 12/20/2015</strain>
    </source>
</reference>